<name>A0A9J6A8A3_SOLCO</name>
<gene>
    <name evidence="1" type="ORF">H5410_005733</name>
</gene>
<keyword evidence="2" id="KW-1185">Reference proteome</keyword>
<dbReference type="EMBL" id="JACXVP010000002">
    <property type="protein sequence ID" value="KAG5620515.1"/>
    <property type="molecule type" value="Genomic_DNA"/>
</dbReference>
<protein>
    <submittedName>
        <fullName evidence="1">Uncharacterized protein</fullName>
    </submittedName>
</protein>
<sequence length="92" mass="10918">MNVYYLPIQGYQGKEHHYARPGYHGNHLTMQVQAIQERVWESKKIFLYEEVSIEILVWQVWKLRNKEVASVKAEADMRSRHLYIFPSAPTLA</sequence>
<comment type="caution">
    <text evidence="1">The sequence shown here is derived from an EMBL/GenBank/DDBJ whole genome shotgun (WGS) entry which is preliminary data.</text>
</comment>
<organism evidence="1 2">
    <name type="scientific">Solanum commersonii</name>
    <name type="common">Commerson's wild potato</name>
    <name type="synonym">Commerson's nightshade</name>
    <dbReference type="NCBI Taxonomy" id="4109"/>
    <lineage>
        <taxon>Eukaryota</taxon>
        <taxon>Viridiplantae</taxon>
        <taxon>Streptophyta</taxon>
        <taxon>Embryophyta</taxon>
        <taxon>Tracheophyta</taxon>
        <taxon>Spermatophyta</taxon>
        <taxon>Magnoliopsida</taxon>
        <taxon>eudicotyledons</taxon>
        <taxon>Gunneridae</taxon>
        <taxon>Pentapetalae</taxon>
        <taxon>asterids</taxon>
        <taxon>lamiids</taxon>
        <taxon>Solanales</taxon>
        <taxon>Solanaceae</taxon>
        <taxon>Solanoideae</taxon>
        <taxon>Solaneae</taxon>
        <taxon>Solanum</taxon>
    </lineage>
</organism>
<accession>A0A9J6A8A3</accession>
<dbReference type="Proteomes" id="UP000824120">
    <property type="component" value="Chromosome 2"/>
</dbReference>
<dbReference type="AlphaFoldDB" id="A0A9J6A8A3"/>
<evidence type="ECO:0000313" key="1">
    <source>
        <dbReference type="EMBL" id="KAG5620515.1"/>
    </source>
</evidence>
<reference evidence="1 2" key="1">
    <citation type="submission" date="2020-09" db="EMBL/GenBank/DDBJ databases">
        <title>De no assembly of potato wild relative species, Solanum commersonii.</title>
        <authorList>
            <person name="Cho K."/>
        </authorList>
    </citation>
    <scope>NUCLEOTIDE SEQUENCE [LARGE SCALE GENOMIC DNA]</scope>
    <source>
        <strain evidence="1">LZ3.2</strain>
        <tissue evidence="1">Leaf</tissue>
    </source>
</reference>
<proteinExistence type="predicted"/>
<evidence type="ECO:0000313" key="2">
    <source>
        <dbReference type="Proteomes" id="UP000824120"/>
    </source>
</evidence>